<gene>
    <name evidence="1" type="ORF">QEH59_13070</name>
</gene>
<name>A0ABU1AKL9_9BACT</name>
<evidence type="ECO:0000313" key="2">
    <source>
        <dbReference type="Proteomes" id="UP001243717"/>
    </source>
</evidence>
<organism evidence="1 2">
    <name type="scientific">Thalassobacterium sedimentorum</name>
    <dbReference type="NCBI Taxonomy" id="3041258"/>
    <lineage>
        <taxon>Bacteria</taxon>
        <taxon>Pseudomonadati</taxon>
        <taxon>Verrucomicrobiota</taxon>
        <taxon>Opitutia</taxon>
        <taxon>Puniceicoccales</taxon>
        <taxon>Coraliomargaritaceae</taxon>
        <taxon>Thalassobacterium</taxon>
    </lineage>
</organism>
<accession>A0ABU1AKL9</accession>
<sequence length="558" mass="62488">MKNVEAEDFGTLMTAIQEHSGSMRWTTQRLLATKWVATNPQGMQAYIEAQPLDKQRSLYSLLYSAWAQEAPMAAYASALQVTDQRTQQNAMQSVAQAIAEDDPQRAIEIAQEMSAIGHRADWVMRNIYQRWANQDPAAARASALSLEDGPEKVQALSGALQNWIQEDPIAALDWLDSQPMDSTIYNSRKQVFSNLLNRDFDTAKAFIASKTDPLERREVLRHVSLNNLGWRKSYDEILEIYDWVGEVATGQTYDSKVGDVIRSLAQVDPARAEAFVLDLPAGNARMNALSNYARQLAEHDPASAINFALSMGYEDEKQRVLRGMGWQLTRYGSENIRSLIASSEDSTLQRQLASQVVNDWSKYDQAGALAWAESLSDDQARSMAVQNVYANWMQAAPQQAFTYLKNSVEQSKQRNYLRSGFQQWSREDPAEAITWLSQLPNTIDENASADLYGSVANNYVQHDPMAASEWISTLEEGPARDRSVSSLVQSISRNDPEAGFIWAATLSDPEIRKNDLSRSLREWVKIDPSAAMEAVKDAAIEASEKEPLLNIIETAQNN</sequence>
<dbReference type="EMBL" id="JARXIC010000022">
    <property type="protein sequence ID" value="MDQ8195362.1"/>
    <property type="molecule type" value="Genomic_DNA"/>
</dbReference>
<reference evidence="1 2" key="1">
    <citation type="submission" date="2023-04" db="EMBL/GenBank/DDBJ databases">
        <title>A novel bacteria isolated from coastal sediment.</title>
        <authorList>
            <person name="Liu X.-J."/>
            <person name="Du Z.-J."/>
        </authorList>
    </citation>
    <scope>NUCLEOTIDE SEQUENCE [LARGE SCALE GENOMIC DNA]</scope>
    <source>
        <strain evidence="1 2">SDUM461004</strain>
    </source>
</reference>
<comment type="caution">
    <text evidence="1">The sequence shown here is derived from an EMBL/GenBank/DDBJ whole genome shotgun (WGS) entry which is preliminary data.</text>
</comment>
<dbReference type="Proteomes" id="UP001243717">
    <property type="component" value="Unassembled WGS sequence"/>
</dbReference>
<keyword evidence="2" id="KW-1185">Reference proteome</keyword>
<evidence type="ECO:0000313" key="1">
    <source>
        <dbReference type="EMBL" id="MDQ8195362.1"/>
    </source>
</evidence>
<proteinExistence type="predicted"/>
<protein>
    <submittedName>
        <fullName evidence="1">Uncharacterized protein</fullName>
    </submittedName>
</protein>